<sequence>MIRRTVFPLFTAFLFLLWAVESPAQAKKKHKSVEPSPRQELIYDNHSYLPVIRTVQLYPSGAEGSFPSYILGSGDNLHLSFDDLRADVRNYYVSMVHCDRNWRPSRAGILDYAEGINEERLDDYQQSQSTLHPYTHYIFRFPSPNLRPKIAGNYILKVYEDADKERLILTRRFYVVNPLTSLSVTVKPSTTDRFRKQKLDVRLTTAVTIPDPQRDLTVMVLQNQREDQRMELQTPSFSAGNELRYTQVDAFDFNGNNEFRFFDIRNIRTAAEGVQHIETDSTTHIKLQTDQDHYKNTYVANFDRNGRFLLRSDASDQPDAVHGDYANVVFSLKTEQTINGNIFVVGGFSNFQRKAENRLSYDPQSGTWQTTLLLKQGVYDYEYIVDAPSGELRVDAFSGSHYDTGNEYQILIYNRRPGSLWDELIGFQKITTQNSN</sequence>
<organism evidence="3 4">
    <name type="scientific">Sphingobacterium suaedae</name>
    <dbReference type="NCBI Taxonomy" id="1686402"/>
    <lineage>
        <taxon>Bacteria</taxon>
        <taxon>Pseudomonadati</taxon>
        <taxon>Bacteroidota</taxon>
        <taxon>Sphingobacteriia</taxon>
        <taxon>Sphingobacteriales</taxon>
        <taxon>Sphingobacteriaceae</taxon>
        <taxon>Sphingobacterium</taxon>
    </lineage>
</organism>
<evidence type="ECO:0000313" key="3">
    <source>
        <dbReference type="EMBL" id="MFD2546663.1"/>
    </source>
</evidence>
<feature type="signal peptide" evidence="1">
    <location>
        <begin position="1"/>
        <end position="26"/>
    </location>
</feature>
<keyword evidence="1" id="KW-0732">Signal</keyword>
<dbReference type="SUPFAM" id="SSF81296">
    <property type="entry name" value="E set domains"/>
    <property type="match status" value="1"/>
</dbReference>
<keyword evidence="4" id="KW-1185">Reference proteome</keyword>
<evidence type="ECO:0000256" key="1">
    <source>
        <dbReference type="SAM" id="SignalP"/>
    </source>
</evidence>
<feature type="chain" id="PRO_5046282882" evidence="1">
    <location>
        <begin position="27"/>
        <end position="436"/>
    </location>
</feature>
<evidence type="ECO:0000259" key="2">
    <source>
        <dbReference type="Pfam" id="PF17116"/>
    </source>
</evidence>
<dbReference type="Pfam" id="PF17116">
    <property type="entry name" value="T9SS_plug_1st"/>
    <property type="match status" value="1"/>
</dbReference>
<comment type="caution">
    <text evidence="3">The sequence shown here is derived from an EMBL/GenBank/DDBJ whole genome shotgun (WGS) entry which is preliminary data.</text>
</comment>
<dbReference type="InterPro" id="IPR013783">
    <property type="entry name" value="Ig-like_fold"/>
</dbReference>
<dbReference type="Gene3D" id="2.60.40.10">
    <property type="entry name" value="Immunoglobulins"/>
    <property type="match status" value="1"/>
</dbReference>
<gene>
    <name evidence="3" type="ORF">ACFSR5_03275</name>
</gene>
<protein>
    <submittedName>
        <fullName evidence="3">Type IX secretion system plug protein domain-containing protein</fullName>
    </submittedName>
</protein>
<evidence type="ECO:0000313" key="4">
    <source>
        <dbReference type="Proteomes" id="UP001597545"/>
    </source>
</evidence>
<dbReference type="Proteomes" id="UP001597545">
    <property type="component" value="Unassembled WGS sequence"/>
</dbReference>
<dbReference type="InterPro" id="IPR014756">
    <property type="entry name" value="Ig_E-set"/>
</dbReference>
<dbReference type="EMBL" id="JBHULR010000003">
    <property type="protein sequence ID" value="MFD2546663.1"/>
    <property type="molecule type" value="Genomic_DNA"/>
</dbReference>
<feature type="domain" description="Type 9 secretion system plug protein N-terminal" evidence="2">
    <location>
        <begin position="52"/>
        <end position="176"/>
    </location>
</feature>
<dbReference type="RefSeq" id="WP_380900680.1">
    <property type="nucleotide sequence ID" value="NZ_JBHUEG010000007.1"/>
</dbReference>
<proteinExistence type="predicted"/>
<name>A0ABW5KEY8_9SPHI</name>
<accession>A0ABW5KEY8</accession>
<reference evidence="4" key="1">
    <citation type="journal article" date="2019" name="Int. J. Syst. Evol. Microbiol.">
        <title>The Global Catalogue of Microorganisms (GCM) 10K type strain sequencing project: providing services to taxonomists for standard genome sequencing and annotation.</title>
        <authorList>
            <consortium name="The Broad Institute Genomics Platform"/>
            <consortium name="The Broad Institute Genome Sequencing Center for Infectious Disease"/>
            <person name="Wu L."/>
            <person name="Ma J."/>
        </authorList>
    </citation>
    <scope>NUCLEOTIDE SEQUENCE [LARGE SCALE GENOMIC DNA]</scope>
    <source>
        <strain evidence="4">KCTC 42662</strain>
    </source>
</reference>
<dbReference type="InterPro" id="IPR031345">
    <property type="entry name" value="T9SS_Plug_N"/>
</dbReference>